<keyword evidence="3" id="KW-1185">Reference proteome</keyword>
<dbReference type="EMBL" id="LVLJ01001235">
    <property type="protein sequence ID" value="OAE30802.1"/>
    <property type="molecule type" value="Genomic_DNA"/>
</dbReference>
<sequence length="157" mass="17636">MKAIEDLKAKLALEFEVDDMDPAKYFLGVRITRDWSKGTISLCEDAYILKILDKFVMSKACLVDSPMNCGIANARSKRQDCVTLFTTEAEYVAATMASQEATWFRYILKDLGYIDKSVQSPLLLVDNQDEIKDGLTKPLPPAKHKILFNNFASSLST</sequence>
<dbReference type="CDD" id="cd09272">
    <property type="entry name" value="RNase_HI_RT_Ty1"/>
    <property type="match status" value="1"/>
</dbReference>
<protein>
    <recommendedName>
        <fullName evidence="1">Reverse transcriptase Ty1/copia-type domain-containing protein</fullName>
    </recommendedName>
</protein>
<gene>
    <name evidence="2" type="ORF">AXG93_857s1030</name>
</gene>
<comment type="caution">
    <text evidence="2">The sequence shown here is derived from an EMBL/GenBank/DDBJ whole genome shotgun (WGS) entry which is preliminary data.</text>
</comment>
<organism evidence="2 3">
    <name type="scientific">Marchantia polymorpha subsp. ruderalis</name>
    <dbReference type="NCBI Taxonomy" id="1480154"/>
    <lineage>
        <taxon>Eukaryota</taxon>
        <taxon>Viridiplantae</taxon>
        <taxon>Streptophyta</taxon>
        <taxon>Embryophyta</taxon>
        <taxon>Marchantiophyta</taxon>
        <taxon>Marchantiopsida</taxon>
        <taxon>Marchantiidae</taxon>
        <taxon>Marchantiales</taxon>
        <taxon>Marchantiaceae</taxon>
        <taxon>Marchantia</taxon>
    </lineage>
</organism>
<dbReference type="AlphaFoldDB" id="A0A176WEM1"/>
<evidence type="ECO:0000313" key="2">
    <source>
        <dbReference type="EMBL" id="OAE30802.1"/>
    </source>
</evidence>
<name>A0A176WEM1_MARPO</name>
<dbReference type="Pfam" id="PF07727">
    <property type="entry name" value="RVT_2"/>
    <property type="match status" value="1"/>
</dbReference>
<reference evidence="2" key="1">
    <citation type="submission" date="2016-03" db="EMBL/GenBank/DDBJ databases">
        <title>Mechanisms controlling the formation of the plant cell surface in tip-growing cells are functionally conserved among land plants.</title>
        <authorList>
            <person name="Honkanen S."/>
            <person name="Jones V.A."/>
            <person name="Morieri G."/>
            <person name="Champion C."/>
            <person name="Hetherington A.J."/>
            <person name="Kelly S."/>
            <person name="Saint-Marcoux D."/>
            <person name="Proust H."/>
            <person name="Prescott H."/>
            <person name="Dolan L."/>
        </authorList>
    </citation>
    <scope>NUCLEOTIDE SEQUENCE [LARGE SCALE GENOMIC DNA]</scope>
    <source>
        <tissue evidence="2">Whole gametophyte</tissue>
    </source>
</reference>
<evidence type="ECO:0000259" key="1">
    <source>
        <dbReference type="Pfam" id="PF07727"/>
    </source>
</evidence>
<dbReference type="InterPro" id="IPR013103">
    <property type="entry name" value="RVT_2"/>
</dbReference>
<evidence type="ECO:0000313" key="3">
    <source>
        <dbReference type="Proteomes" id="UP000077202"/>
    </source>
</evidence>
<feature type="domain" description="Reverse transcriptase Ty1/copia-type" evidence="1">
    <location>
        <begin position="1"/>
        <end position="67"/>
    </location>
</feature>
<dbReference type="Proteomes" id="UP000077202">
    <property type="component" value="Unassembled WGS sequence"/>
</dbReference>
<proteinExistence type="predicted"/>
<accession>A0A176WEM1</accession>